<dbReference type="EMBL" id="MN275809">
    <property type="protein sequence ID" value="QFQ66867.1"/>
    <property type="molecule type" value="mRNA"/>
</dbReference>
<dbReference type="GO" id="GO:0000785">
    <property type="term" value="C:chromatin"/>
    <property type="evidence" value="ECO:0007669"/>
    <property type="project" value="TreeGrafter"/>
</dbReference>
<dbReference type="PROSITE" id="PS01264">
    <property type="entry name" value="TBOX_2"/>
    <property type="match status" value="1"/>
</dbReference>
<evidence type="ECO:0000256" key="1">
    <source>
        <dbReference type="ARBA" id="ARBA00004123"/>
    </source>
</evidence>
<evidence type="ECO:0000259" key="9">
    <source>
        <dbReference type="PROSITE" id="PS50252"/>
    </source>
</evidence>
<dbReference type="SMART" id="SM00425">
    <property type="entry name" value="TBOX"/>
    <property type="match status" value="1"/>
</dbReference>
<dbReference type="SUPFAM" id="SSF49417">
    <property type="entry name" value="p53-like transcription factors"/>
    <property type="match status" value="1"/>
</dbReference>
<dbReference type="PANTHER" id="PTHR11267">
    <property type="entry name" value="T-BOX PROTEIN-RELATED"/>
    <property type="match status" value="1"/>
</dbReference>
<feature type="compositionally biased region" description="Polar residues" evidence="8">
    <location>
        <begin position="251"/>
        <end position="266"/>
    </location>
</feature>
<dbReference type="Pfam" id="PF00907">
    <property type="entry name" value="T-box"/>
    <property type="match status" value="1"/>
</dbReference>
<keyword evidence="5" id="KW-0804">Transcription</keyword>
<dbReference type="PRINTS" id="PR00937">
    <property type="entry name" value="TBOX"/>
</dbReference>
<accession>A0A5P8I4J1</accession>
<dbReference type="InterPro" id="IPR001699">
    <property type="entry name" value="TF_T-box"/>
</dbReference>
<feature type="region of interest" description="Disordered" evidence="8">
    <location>
        <begin position="246"/>
        <end position="267"/>
    </location>
</feature>
<dbReference type="InterPro" id="IPR046360">
    <property type="entry name" value="T-box_DNA-bd"/>
</dbReference>
<dbReference type="PANTHER" id="PTHR11267:SF181">
    <property type="entry name" value="OPTOMOTOR-BLIND PROTEIN"/>
    <property type="match status" value="1"/>
</dbReference>
<feature type="compositionally biased region" description="Basic and acidic residues" evidence="8">
    <location>
        <begin position="312"/>
        <end position="323"/>
    </location>
</feature>
<evidence type="ECO:0000256" key="4">
    <source>
        <dbReference type="ARBA" id="ARBA00023125"/>
    </source>
</evidence>
<organism evidence="10">
    <name type="scientific">Schmidtea mediterranea</name>
    <name type="common">Freshwater planarian flatworm</name>
    <dbReference type="NCBI Taxonomy" id="79327"/>
    <lineage>
        <taxon>Eukaryota</taxon>
        <taxon>Metazoa</taxon>
        <taxon>Spiralia</taxon>
        <taxon>Lophotrochozoa</taxon>
        <taxon>Platyhelminthes</taxon>
        <taxon>Rhabditophora</taxon>
        <taxon>Seriata</taxon>
        <taxon>Tricladida</taxon>
        <taxon>Continenticola</taxon>
        <taxon>Geoplanoidea</taxon>
        <taxon>Dugesiidae</taxon>
        <taxon>Schmidtea</taxon>
    </lineage>
</organism>
<sequence length="336" mass="39855">MFLKGSHRSLRFHPYDLPYERMPLFSRPWLKQNSFDDISTNVLAAQQYDWRVRSLDHPVVELEDKELWTEFFNKTTEMVITKTGRRMFPSFKVRIKGLDPTAKYVLLLDIVLSNENRYKYYHNQWIKSGKAEISQHLHSPFIHPDSPTTGEEWMSKSISFHKIKLSNTRVDKDDVIILNSMHKYIPKLYLVRAQNLLYTNYCHWDEFSFYETQFIAVTAYQNDQITKLKINYNPFAKGFRENCSLKKERSQPQNISQTKPSPNQVPSDYAVMKNKLLKEFSQRKKVLSRLCNFSPRPQEYQPAIFNKSDMTSIEKRETPDQNKKPKQGFLICDLLD</sequence>
<evidence type="ECO:0000313" key="10">
    <source>
        <dbReference type="EMBL" id="QFQ66867.1"/>
    </source>
</evidence>
<comment type="subcellular location">
    <subcellularLocation>
        <location evidence="1 7">Nucleus</location>
    </subcellularLocation>
</comment>
<feature type="domain" description="T-box" evidence="9">
    <location>
        <begin position="62"/>
        <end position="241"/>
    </location>
</feature>
<dbReference type="GO" id="GO:0045893">
    <property type="term" value="P:positive regulation of DNA-templated transcription"/>
    <property type="evidence" value="ECO:0007669"/>
    <property type="project" value="InterPro"/>
</dbReference>
<dbReference type="PROSITE" id="PS01283">
    <property type="entry name" value="TBOX_1"/>
    <property type="match status" value="1"/>
</dbReference>
<proteinExistence type="evidence at transcript level"/>
<dbReference type="AlphaFoldDB" id="A0A5P8I4J1"/>
<keyword evidence="3" id="KW-0805">Transcription regulation</keyword>
<dbReference type="OrthoDB" id="7442607at2759"/>
<dbReference type="GO" id="GO:0000978">
    <property type="term" value="F:RNA polymerase II cis-regulatory region sequence-specific DNA binding"/>
    <property type="evidence" value="ECO:0007669"/>
    <property type="project" value="InterPro"/>
</dbReference>
<dbReference type="GO" id="GO:0001708">
    <property type="term" value="P:cell fate specification"/>
    <property type="evidence" value="ECO:0007669"/>
    <property type="project" value="TreeGrafter"/>
</dbReference>
<evidence type="ECO:0000256" key="5">
    <source>
        <dbReference type="ARBA" id="ARBA00023163"/>
    </source>
</evidence>
<keyword evidence="6 7" id="KW-0539">Nucleus</keyword>
<dbReference type="GO" id="GO:0005634">
    <property type="term" value="C:nucleus"/>
    <property type="evidence" value="ECO:0007669"/>
    <property type="project" value="UniProtKB-SubCell"/>
</dbReference>
<dbReference type="InterPro" id="IPR036960">
    <property type="entry name" value="T-box_sf"/>
</dbReference>
<evidence type="ECO:0000256" key="3">
    <source>
        <dbReference type="ARBA" id="ARBA00023015"/>
    </source>
</evidence>
<evidence type="ECO:0000256" key="6">
    <source>
        <dbReference type="ARBA" id="ARBA00023242"/>
    </source>
</evidence>
<dbReference type="InterPro" id="IPR018186">
    <property type="entry name" value="TF_T-box_CS"/>
</dbReference>
<evidence type="ECO:0000256" key="2">
    <source>
        <dbReference type="ARBA" id="ARBA00022473"/>
    </source>
</evidence>
<dbReference type="GO" id="GO:0000981">
    <property type="term" value="F:DNA-binding transcription factor activity, RNA polymerase II-specific"/>
    <property type="evidence" value="ECO:0007669"/>
    <property type="project" value="TreeGrafter"/>
</dbReference>
<feature type="region of interest" description="Disordered" evidence="8">
    <location>
        <begin position="304"/>
        <end position="327"/>
    </location>
</feature>
<dbReference type="InterPro" id="IPR008967">
    <property type="entry name" value="p53-like_TF_DNA-bd_sf"/>
</dbReference>
<dbReference type="Gene3D" id="2.60.40.820">
    <property type="entry name" value="Transcription factor, T-box"/>
    <property type="match status" value="1"/>
</dbReference>
<keyword evidence="2" id="KW-0217">Developmental protein</keyword>
<dbReference type="PROSITE" id="PS50252">
    <property type="entry name" value="TBOX_3"/>
    <property type="match status" value="1"/>
</dbReference>
<reference evidence="10" key="1">
    <citation type="journal article" date="2019" name="PLoS Genet.">
        <title>A small set of conserved genes, including sp5 and Hox, are activated by Wnt signaling in the posterior of planarians and acoels.</title>
        <authorList>
            <person name="Tewari A.G."/>
            <person name="Owen J.H."/>
            <person name="Petersen C.P."/>
            <person name="Wagner D.E."/>
            <person name="Reddien P.W."/>
        </authorList>
    </citation>
    <scope>NUCLEOTIDE SEQUENCE</scope>
</reference>
<keyword evidence="4 7" id="KW-0238">DNA-binding</keyword>
<protein>
    <submittedName>
        <fullName evidence="10">T-box 2/3b protein</fullName>
    </submittedName>
</protein>
<evidence type="ECO:0000256" key="8">
    <source>
        <dbReference type="SAM" id="MobiDB-lite"/>
    </source>
</evidence>
<feature type="DNA-binding region" description="T-box" evidence="7">
    <location>
        <begin position="67"/>
        <end position="241"/>
    </location>
</feature>
<evidence type="ECO:0000256" key="7">
    <source>
        <dbReference type="PROSITE-ProRule" id="PRU00201"/>
    </source>
</evidence>
<name>A0A5P8I4J1_SCHMD</name>
<dbReference type="FunFam" id="2.60.40.820:FF:000010">
    <property type="entry name" value="T-box transcription factor TBX6"/>
    <property type="match status" value="1"/>
</dbReference>